<dbReference type="PANTHER" id="PTHR45138:SF9">
    <property type="entry name" value="DIGUANYLATE CYCLASE DGCM-RELATED"/>
    <property type="match status" value="1"/>
</dbReference>
<evidence type="ECO:0000313" key="4">
    <source>
        <dbReference type="Proteomes" id="UP001527181"/>
    </source>
</evidence>
<gene>
    <name evidence="3" type="ORF">M5X12_08455</name>
</gene>
<dbReference type="PROSITE" id="PS50887">
    <property type="entry name" value="GGDEF"/>
    <property type="match status" value="1"/>
</dbReference>
<accession>A0ABT4GV90</accession>
<dbReference type="InterPro" id="IPR029787">
    <property type="entry name" value="Nucleotide_cyclase"/>
</dbReference>
<dbReference type="EC" id="2.7.7.65" evidence="3"/>
<feature type="transmembrane region" description="Helical" evidence="1">
    <location>
        <begin position="31"/>
        <end position="50"/>
    </location>
</feature>
<feature type="transmembrane region" description="Helical" evidence="1">
    <location>
        <begin position="57"/>
        <end position="77"/>
    </location>
</feature>
<dbReference type="NCBIfam" id="TIGR00254">
    <property type="entry name" value="GGDEF"/>
    <property type="match status" value="1"/>
</dbReference>
<keyword evidence="1" id="KW-1133">Transmembrane helix</keyword>
<dbReference type="SMART" id="SM00267">
    <property type="entry name" value="GGDEF"/>
    <property type="match status" value="1"/>
</dbReference>
<evidence type="ECO:0000256" key="1">
    <source>
        <dbReference type="SAM" id="Phobius"/>
    </source>
</evidence>
<keyword evidence="3" id="KW-0808">Transferase</keyword>
<dbReference type="InterPro" id="IPR000160">
    <property type="entry name" value="GGDEF_dom"/>
</dbReference>
<keyword evidence="3" id="KW-0548">Nucleotidyltransferase</keyword>
<feature type="domain" description="GGDEF" evidence="2">
    <location>
        <begin position="206"/>
        <end position="327"/>
    </location>
</feature>
<comment type="caution">
    <text evidence="3">The sequence shown here is derived from an EMBL/GenBank/DDBJ whole genome shotgun (WGS) entry which is preliminary data.</text>
</comment>
<dbReference type="PANTHER" id="PTHR45138">
    <property type="entry name" value="REGULATORY COMPONENTS OF SENSORY TRANSDUCTION SYSTEM"/>
    <property type="match status" value="1"/>
</dbReference>
<dbReference type="InterPro" id="IPR050469">
    <property type="entry name" value="Diguanylate_Cyclase"/>
</dbReference>
<dbReference type="EMBL" id="JAMDNP010000015">
    <property type="protein sequence ID" value="MCY9760606.1"/>
    <property type="molecule type" value="Genomic_DNA"/>
</dbReference>
<keyword evidence="4" id="KW-1185">Reference proteome</keyword>
<dbReference type="Proteomes" id="UP001527181">
    <property type="component" value="Unassembled WGS sequence"/>
</dbReference>
<reference evidence="3 4" key="1">
    <citation type="submission" date="2022-05" db="EMBL/GenBank/DDBJ databases">
        <title>Genome Sequencing of Bee-Associated Microbes.</title>
        <authorList>
            <person name="Dunlap C."/>
        </authorList>
    </citation>
    <scope>NUCLEOTIDE SEQUENCE [LARGE SCALE GENOMIC DNA]</scope>
    <source>
        <strain evidence="3 4">NRRL B-04010</strain>
    </source>
</reference>
<evidence type="ECO:0000313" key="3">
    <source>
        <dbReference type="EMBL" id="MCY9760606.1"/>
    </source>
</evidence>
<protein>
    <submittedName>
        <fullName evidence="3">Diguanylate cyclase</fullName>
        <ecNumber evidence="3">2.7.7.65</ecNumber>
    </submittedName>
</protein>
<dbReference type="SUPFAM" id="SSF55073">
    <property type="entry name" value="Nucleotide cyclase"/>
    <property type="match status" value="1"/>
</dbReference>
<sequence>MIALPISLLFYGITREISLRYSSDIFQKIRFYSICAIVTSIVGLLISLLTWDSNKNLDIIAFSILWVGSLHFWNLTWKDWMKFAIPGVSVILTLANVLLGSAIGAVLSLLFGLIMTVFTFLKNQRDIKKIPYISATVLTVSMLLDCFMPNTIWRGWEGAAVLFALISRLITYLHAIYHQSITDRLTGLYNRVAFTEYVGNFVKSGRKISVIFLDIDNFKQKNDTDGHAAGDQVLIKTAEFLKEKVKGIGVAGRLGGEEMVALIVDEDAVSVAESIRNGLPDIAGVTASLGVAFGGDGISAQQLIENADDAMYQAKKYGKNRVFVSKMGN</sequence>
<dbReference type="Pfam" id="PF00990">
    <property type="entry name" value="GGDEF"/>
    <property type="match status" value="1"/>
</dbReference>
<feature type="transmembrane region" description="Helical" evidence="1">
    <location>
        <begin position="97"/>
        <end position="120"/>
    </location>
</feature>
<dbReference type="CDD" id="cd01949">
    <property type="entry name" value="GGDEF"/>
    <property type="match status" value="1"/>
</dbReference>
<feature type="transmembrane region" description="Helical" evidence="1">
    <location>
        <begin position="159"/>
        <end position="177"/>
    </location>
</feature>
<dbReference type="InterPro" id="IPR043128">
    <property type="entry name" value="Rev_trsase/Diguanyl_cyclase"/>
</dbReference>
<dbReference type="GO" id="GO:0052621">
    <property type="term" value="F:diguanylate cyclase activity"/>
    <property type="evidence" value="ECO:0007669"/>
    <property type="project" value="UniProtKB-EC"/>
</dbReference>
<name>A0ABT4GV90_PAEAL</name>
<evidence type="ECO:0000259" key="2">
    <source>
        <dbReference type="PROSITE" id="PS50887"/>
    </source>
</evidence>
<organism evidence="3 4">
    <name type="scientific">Paenibacillus alvei</name>
    <name type="common">Bacillus alvei</name>
    <dbReference type="NCBI Taxonomy" id="44250"/>
    <lineage>
        <taxon>Bacteria</taxon>
        <taxon>Bacillati</taxon>
        <taxon>Bacillota</taxon>
        <taxon>Bacilli</taxon>
        <taxon>Bacillales</taxon>
        <taxon>Paenibacillaceae</taxon>
        <taxon>Paenibacillus</taxon>
    </lineage>
</organism>
<dbReference type="Gene3D" id="3.30.70.270">
    <property type="match status" value="1"/>
</dbReference>
<dbReference type="RefSeq" id="WP_268598697.1">
    <property type="nucleotide sequence ID" value="NZ_JAMDNP010000015.1"/>
</dbReference>
<keyword evidence="1" id="KW-0472">Membrane</keyword>
<keyword evidence="1" id="KW-0812">Transmembrane</keyword>
<feature type="transmembrane region" description="Helical" evidence="1">
    <location>
        <begin position="132"/>
        <end position="153"/>
    </location>
</feature>
<proteinExistence type="predicted"/>